<dbReference type="AlphaFoldDB" id="A0A7S8C110"/>
<evidence type="ECO:0000259" key="5">
    <source>
        <dbReference type="Pfam" id="PF00501"/>
    </source>
</evidence>
<dbReference type="GO" id="GO:0016405">
    <property type="term" value="F:CoA-ligase activity"/>
    <property type="evidence" value="ECO:0007669"/>
    <property type="project" value="UniProtKB-ARBA"/>
</dbReference>
<organism evidence="7 8">
    <name type="scientific">Kaustia mangrovi</name>
    <dbReference type="NCBI Taxonomy" id="2593653"/>
    <lineage>
        <taxon>Bacteria</taxon>
        <taxon>Pseudomonadati</taxon>
        <taxon>Pseudomonadota</taxon>
        <taxon>Alphaproteobacteria</taxon>
        <taxon>Hyphomicrobiales</taxon>
        <taxon>Parvibaculaceae</taxon>
        <taxon>Kaustia</taxon>
    </lineage>
</organism>
<dbReference type="InterPro" id="IPR025110">
    <property type="entry name" value="AMP-bd_C"/>
</dbReference>
<dbReference type="GO" id="GO:0006633">
    <property type="term" value="P:fatty acid biosynthetic process"/>
    <property type="evidence" value="ECO:0007669"/>
    <property type="project" value="TreeGrafter"/>
</dbReference>
<dbReference type="InterPro" id="IPR045851">
    <property type="entry name" value="AMP-bd_C_sf"/>
</dbReference>
<keyword evidence="8" id="KW-1185">Reference proteome</keyword>
<dbReference type="Proteomes" id="UP000593594">
    <property type="component" value="Chromosome"/>
</dbReference>
<keyword evidence="3" id="KW-0547">Nucleotide-binding</keyword>
<name>A0A7S8C110_9HYPH</name>
<keyword evidence="4" id="KW-0067">ATP-binding</keyword>
<keyword evidence="2" id="KW-0436">Ligase</keyword>
<dbReference type="KEGG" id="kmn:HW532_00800"/>
<dbReference type="Gene3D" id="3.30.300.30">
    <property type="match status" value="1"/>
</dbReference>
<dbReference type="PANTHER" id="PTHR43605:SF10">
    <property type="entry name" value="ACYL-COA SYNTHETASE MEDIUM CHAIN FAMILY MEMBER 3"/>
    <property type="match status" value="1"/>
</dbReference>
<dbReference type="Pfam" id="PF13193">
    <property type="entry name" value="AMP-binding_C"/>
    <property type="match status" value="1"/>
</dbReference>
<evidence type="ECO:0000256" key="3">
    <source>
        <dbReference type="ARBA" id="ARBA00022741"/>
    </source>
</evidence>
<gene>
    <name evidence="7" type="ORF">HW532_00800</name>
</gene>
<dbReference type="InterPro" id="IPR042099">
    <property type="entry name" value="ANL_N_sf"/>
</dbReference>
<dbReference type="GO" id="GO:0005524">
    <property type="term" value="F:ATP binding"/>
    <property type="evidence" value="ECO:0007669"/>
    <property type="project" value="UniProtKB-KW"/>
</dbReference>
<dbReference type="InterPro" id="IPR000873">
    <property type="entry name" value="AMP-dep_synth/lig_dom"/>
</dbReference>
<dbReference type="EMBL" id="CP058214">
    <property type="protein sequence ID" value="QPC41405.1"/>
    <property type="molecule type" value="Genomic_DNA"/>
</dbReference>
<dbReference type="Gene3D" id="3.40.50.12780">
    <property type="entry name" value="N-terminal domain of ligase-like"/>
    <property type="match status" value="1"/>
</dbReference>
<dbReference type="Pfam" id="PF00501">
    <property type="entry name" value="AMP-binding"/>
    <property type="match status" value="1"/>
</dbReference>
<evidence type="ECO:0000256" key="1">
    <source>
        <dbReference type="ARBA" id="ARBA00006432"/>
    </source>
</evidence>
<feature type="domain" description="AMP-binding enzyme C-terminal" evidence="6">
    <location>
        <begin position="427"/>
        <end position="501"/>
    </location>
</feature>
<dbReference type="PANTHER" id="PTHR43605">
    <property type="entry name" value="ACYL-COENZYME A SYNTHETASE"/>
    <property type="match status" value="1"/>
</dbReference>
<dbReference type="GO" id="GO:0004321">
    <property type="term" value="F:fatty-acyl-CoA synthase activity"/>
    <property type="evidence" value="ECO:0007669"/>
    <property type="project" value="TreeGrafter"/>
</dbReference>
<evidence type="ECO:0000313" key="7">
    <source>
        <dbReference type="EMBL" id="QPC41405.1"/>
    </source>
</evidence>
<dbReference type="SUPFAM" id="SSF56801">
    <property type="entry name" value="Acetyl-CoA synthetase-like"/>
    <property type="match status" value="1"/>
</dbReference>
<dbReference type="InterPro" id="IPR051087">
    <property type="entry name" value="Mitochondrial_ACSM"/>
</dbReference>
<evidence type="ECO:0000256" key="2">
    <source>
        <dbReference type="ARBA" id="ARBA00022598"/>
    </source>
</evidence>
<protein>
    <submittedName>
        <fullName evidence="7">Acyl-CoA synthetase</fullName>
    </submittedName>
</protein>
<accession>A0A7S8C110</accession>
<comment type="similarity">
    <text evidence="1">Belongs to the ATP-dependent AMP-binding enzyme family.</text>
</comment>
<evidence type="ECO:0000256" key="4">
    <source>
        <dbReference type="ARBA" id="ARBA00022840"/>
    </source>
</evidence>
<dbReference type="RefSeq" id="WP_213162624.1">
    <property type="nucleotide sequence ID" value="NZ_CP058214.1"/>
</dbReference>
<proteinExistence type="inferred from homology"/>
<sequence>MTGYMADLPPARFNLARYCLDRQARAHGDRTALIVVNRIDETSEDVERWTFAAIDERIRRMAAGLAGAGLAPGERLFIRMGNSADYAFLFFAANAAGLVPIPASAMLSAEEVSRLIADSGASAIAWDGSLALPDLPSDVRLIDPQGIAALARCEPVDYADTAADDPAFLIYTSGTLGAPKGVLHAQRAVWGRRPMYRGWEGFEDGDVMLHAGAFNWTYTLGVGLFDPWANGLTAIVYTGERDIAVWPRIVARFGATIMAAVPTLYRQMLKYCDLTPAALAPLRHALTAGEALPATLLEHWHETTGRMLYEALGMSEISTYISSAPSVPVKPGAPGKPQPGRAVAILPVEGGEDPLPPGEAGLIAVHRSDPGLMLGYWNRPDEEALVYRGNWFVGGDVAHFDEDGYLWFEGRNDDLMNAFGYRVSPLEVESVLERHRDVAEVAVGEVSPRAGLSIVAAFVVARTDRFDPEDLMAFAAEHLAAYKTPRAVFAVKALPRNPNGKIRRKDLQRLVPSREDA</sequence>
<evidence type="ECO:0000259" key="6">
    <source>
        <dbReference type="Pfam" id="PF13193"/>
    </source>
</evidence>
<evidence type="ECO:0000313" key="8">
    <source>
        <dbReference type="Proteomes" id="UP000593594"/>
    </source>
</evidence>
<dbReference type="GO" id="GO:0006637">
    <property type="term" value="P:acyl-CoA metabolic process"/>
    <property type="evidence" value="ECO:0007669"/>
    <property type="project" value="TreeGrafter"/>
</dbReference>
<feature type="domain" description="AMP-dependent synthetase/ligase" evidence="5">
    <location>
        <begin position="20"/>
        <end position="377"/>
    </location>
</feature>
<reference evidence="7 8" key="1">
    <citation type="submission" date="2020-06" db="EMBL/GenBank/DDBJ databases">
        <title>Genome sequence of 2 isolates from Red Sea Mangroves.</title>
        <authorList>
            <person name="Sefrji F."/>
            <person name="Michoud G."/>
            <person name="Merlino G."/>
            <person name="Daffonchio D."/>
        </authorList>
    </citation>
    <scope>NUCLEOTIDE SEQUENCE [LARGE SCALE GENOMIC DNA]</scope>
    <source>
        <strain evidence="7 8">R1DC25</strain>
    </source>
</reference>
<dbReference type="GO" id="GO:0015645">
    <property type="term" value="F:fatty acid ligase activity"/>
    <property type="evidence" value="ECO:0007669"/>
    <property type="project" value="TreeGrafter"/>
</dbReference>